<evidence type="ECO:0000313" key="3">
    <source>
        <dbReference type="Proteomes" id="UP001066276"/>
    </source>
</evidence>
<protein>
    <submittedName>
        <fullName evidence="2">Uncharacterized protein</fullName>
    </submittedName>
</protein>
<gene>
    <name evidence="2" type="ORF">NDU88_000026</name>
</gene>
<dbReference type="AlphaFoldDB" id="A0AAV7URX0"/>
<sequence>MQADAGSCGTARPQFGLAPPRGQAPVWSSSRPCMFPLLWDHCILPALDFRQNFPYDGLQVGHRRSSSLENVARVPRGSGRGGGSQGAWIGHRASPVACLLGPAWRLCPCLVPDAATVGKGEKARWERGRQRDHEGVALCHHYTQRFVQYLL</sequence>
<dbReference type="EMBL" id="JANPWB010000004">
    <property type="protein sequence ID" value="KAJ1190704.1"/>
    <property type="molecule type" value="Genomic_DNA"/>
</dbReference>
<proteinExistence type="predicted"/>
<feature type="region of interest" description="Disordered" evidence="1">
    <location>
        <begin position="1"/>
        <end position="21"/>
    </location>
</feature>
<accession>A0AAV7URX0</accession>
<comment type="caution">
    <text evidence="2">The sequence shown here is derived from an EMBL/GenBank/DDBJ whole genome shotgun (WGS) entry which is preliminary data.</text>
</comment>
<keyword evidence="3" id="KW-1185">Reference proteome</keyword>
<name>A0AAV7URX0_PLEWA</name>
<evidence type="ECO:0000313" key="2">
    <source>
        <dbReference type="EMBL" id="KAJ1190704.1"/>
    </source>
</evidence>
<dbReference type="Proteomes" id="UP001066276">
    <property type="component" value="Chromosome 2_2"/>
</dbReference>
<organism evidence="2 3">
    <name type="scientific">Pleurodeles waltl</name>
    <name type="common">Iberian ribbed newt</name>
    <dbReference type="NCBI Taxonomy" id="8319"/>
    <lineage>
        <taxon>Eukaryota</taxon>
        <taxon>Metazoa</taxon>
        <taxon>Chordata</taxon>
        <taxon>Craniata</taxon>
        <taxon>Vertebrata</taxon>
        <taxon>Euteleostomi</taxon>
        <taxon>Amphibia</taxon>
        <taxon>Batrachia</taxon>
        <taxon>Caudata</taxon>
        <taxon>Salamandroidea</taxon>
        <taxon>Salamandridae</taxon>
        <taxon>Pleurodelinae</taxon>
        <taxon>Pleurodeles</taxon>
    </lineage>
</organism>
<reference evidence="2" key="1">
    <citation type="journal article" date="2022" name="bioRxiv">
        <title>Sequencing and chromosome-scale assembly of the giantPleurodeles waltlgenome.</title>
        <authorList>
            <person name="Brown T."/>
            <person name="Elewa A."/>
            <person name="Iarovenko S."/>
            <person name="Subramanian E."/>
            <person name="Araus A.J."/>
            <person name="Petzold A."/>
            <person name="Susuki M."/>
            <person name="Suzuki K.-i.T."/>
            <person name="Hayashi T."/>
            <person name="Toyoda A."/>
            <person name="Oliveira C."/>
            <person name="Osipova E."/>
            <person name="Leigh N.D."/>
            <person name="Simon A."/>
            <person name="Yun M.H."/>
        </authorList>
    </citation>
    <scope>NUCLEOTIDE SEQUENCE</scope>
    <source>
        <strain evidence="2">20211129_DDA</strain>
        <tissue evidence="2">Liver</tissue>
    </source>
</reference>
<evidence type="ECO:0000256" key="1">
    <source>
        <dbReference type="SAM" id="MobiDB-lite"/>
    </source>
</evidence>